<dbReference type="AlphaFoldDB" id="J9DQH8"/>
<reference evidence="2" key="2">
    <citation type="submission" date="2015-07" db="EMBL/GenBank/DDBJ databases">
        <title>Contrasting host-pathogen interactions and genome evolution in two generalist and specialist microsporidian pathogens of mosquitoes.</title>
        <authorList>
            <consortium name="The Broad Institute Genomics Platform"/>
            <consortium name="The Broad Institute Genome Sequencing Center for Infectious Disease"/>
            <person name="Cuomo C.A."/>
            <person name="Sanscrainte N.D."/>
            <person name="Goldberg J.M."/>
            <person name="Heiman D."/>
            <person name="Young S."/>
            <person name="Zeng Q."/>
            <person name="Becnel J.J."/>
            <person name="Birren B.W."/>
        </authorList>
    </citation>
    <scope>NUCLEOTIDE SEQUENCE [LARGE SCALE GENOMIC DNA]</scope>
    <source>
        <strain evidence="2">USNM 41457</strain>
    </source>
</reference>
<comment type="caution">
    <text evidence="1">The sequence shown here is derived from an EMBL/GenBank/DDBJ whole genome shotgun (WGS) entry which is preliminary data.</text>
</comment>
<organism evidence="1 2">
    <name type="scientific">Edhazardia aedis (strain USNM 41457)</name>
    <name type="common">Microsporidian parasite</name>
    <dbReference type="NCBI Taxonomy" id="1003232"/>
    <lineage>
        <taxon>Eukaryota</taxon>
        <taxon>Fungi</taxon>
        <taxon>Fungi incertae sedis</taxon>
        <taxon>Microsporidia</taxon>
        <taxon>Edhazardia</taxon>
    </lineage>
</organism>
<dbReference type="InParanoid" id="J9DQH8"/>
<sequence>MSYAKLKYKKYTDDECIILSNREVEEQTNAIEGYLRYYTWGLLNKDSNCFVFLSFIMKKRLKKSFFIKKYVANCIQNCIIEIQKIGLILNLESFNELLFTNNNFSNKLSKKLDEKICSENFPKYLYETLENMSMKGKCGFDHRDAVNKQFLMFKREENTTCFDKKQCYWHNPELKNLGDNDNTGIYRSNVCKFRSLQKDFIMKIMLLTYEGNRKLFECKTLQLFPCCGYLIIDKQHLAKISPFDLHSLESVSLIDFKNAKEFPKHLYKEERQEGVTTKLMTAKQFCKNLHIDLLFQFIRAGNDPSDLKECNNTINSESTL</sequence>
<proteinExistence type="predicted"/>
<evidence type="ECO:0000313" key="1">
    <source>
        <dbReference type="EMBL" id="EJW04820.1"/>
    </source>
</evidence>
<protein>
    <submittedName>
        <fullName evidence="1">Uncharacterized protein</fullName>
    </submittedName>
</protein>
<evidence type="ECO:0000313" key="2">
    <source>
        <dbReference type="Proteomes" id="UP000003163"/>
    </source>
</evidence>
<accession>J9DQH8</accession>
<gene>
    <name evidence="1" type="ORF">EDEG_00990</name>
</gene>
<dbReference type="Proteomes" id="UP000003163">
    <property type="component" value="Unassembled WGS sequence"/>
</dbReference>
<name>J9DQH8_EDHAE</name>
<dbReference type="VEuPathDB" id="MicrosporidiaDB:EDEG_00990"/>
<reference evidence="1 2" key="1">
    <citation type="submission" date="2011-08" db="EMBL/GenBank/DDBJ databases">
        <authorList>
            <person name="Liu Z.J."/>
            <person name="Shi F.L."/>
            <person name="Lu J.Q."/>
            <person name="Li M."/>
            <person name="Wang Z.L."/>
        </authorList>
    </citation>
    <scope>NUCLEOTIDE SEQUENCE [LARGE SCALE GENOMIC DNA]</scope>
    <source>
        <strain evidence="1 2">USNM 41457</strain>
    </source>
</reference>
<dbReference type="HOGENOM" id="CLU_940182_0_0_1"/>
<keyword evidence="2" id="KW-1185">Reference proteome</keyword>
<dbReference type="EMBL" id="AFBI03000013">
    <property type="protein sequence ID" value="EJW04820.1"/>
    <property type="molecule type" value="Genomic_DNA"/>
</dbReference>